<feature type="transmembrane region" description="Helical" evidence="1">
    <location>
        <begin position="85"/>
        <end position="108"/>
    </location>
</feature>
<sequence>MASQSPTPSPPPTPILNKKNDLQFARVILSFRKWWRDDVVGTVDQHAVIEKRRAECVMSARYMFMTAMSGGIAILGLLLSSPAVVIGAMLLSPLMDPIMGLGFALAIGDYKWLRRSAISLAWGSLMAIGLCSLVVFLSPIQDITSEIASRTRPNLFDLLVAVFSALAGAYAMIRGREGTIVGVAIATALMPPLAVVGFGLATFNWTVFSGALLLYVTNLMAIALIAALMARIYGFRTALSEKQSQFQNIAIIVVFIALAVPLGLSLRQIAWEANAARQVRGELVENFGSAARLSQPEINFDGEPLQVSAFVWTTQLKPDAETKAEANLTRDLGRKVDIDLKQFLVRDEQSAEQAQLTSAKEQEEAAASQRADALAARLALMAGVEESEVMVDRQRRRAMVKAVELEGAPLATYFDLEQRIAATEPDWRVELIPPAKALPTIAFDDGEPTEAGMRALALIAWSSGRVGAPVVLSGPAAAVELAQKELAAAGVQLFATETGRGPNVTAKWGSVER</sequence>
<dbReference type="AlphaFoldDB" id="A0A844Z6N7"/>
<reference evidence="2 3" key="1">
    <citation type="submission" date="2019-12" db="EMBL/GenBank/DDBJ databases">
        <title>Genomic-based taxomic classification of the family Erythrobacteraceae.</title>
        <authorList>
            <person name="Xu L."/>
        </authorList>
    </citation>
    <scope>NUCLEOTIDE SEQUENCE [LARGE SCALE GENOMIC DNA]</scope>
    <source>
        <strain evidence="2 3">KCTC 42006</strain>
    </source>
</reference>
<dbReference type="PANTHER" id="PTHR20992">
    <property type="entry name" value="AT15442P-RELATED"/>
    <property type="match status" value="1"/>
</dbReference>
<evidence type="ECO:0000313" key="2">
    <source>
        <dbReference type="EMBL" id="MXO82737.1"/>
    </source>
</evidence>
<keyword evidence="1" id="KW-1133">Transmembrane helix</keyword>
<dbReference type="OrthoDB" id="9790659at2"/>
<dbReference type="Pfam" id="PF04087">
    <property type="entry name" value="DUF389"/>
    <property type="match status" value="1"/>
</dbReference>
<feature type="transmembrane region" description="Helical" evidence="1">
    <location>
        <begin position="180"/>
        <end position="200"/>
    </location>
</feature>
<proteinExistence type="predicted"/>
<keyword evidence="1" id="KW-0812">Transmembrane</keyword>
<feature type="transmembrane region" description="Helical" evidence="1">
    <location>
        <begin position="212"/>
        <end position="234"/>
    </location>
</feature>
<feature type="transmembrane region" description="Helical" evidence="1">
    <location>
        <begin position="246"/>
        <end position="264"/>
    </location>
</feature>
<feature type="transmembrane region" description="Helical" evidence="1">
    <location>
        <begin position="60"/>
        <end position="79"/>
    </location>
</feature>
<protein>
    <submittedName>
        <fullName evidence="2">DUF389 domain-containing protein</fullName>
    </submittedName>
</protein>
<dbReference type="RefSeq" id="WP_160613155.1">
    <property type="nucleotide sequence ID" value="NZ_JAUFQM010000001.1"/>
</dbReference>
<dbReference type="EMBL" id="WTYZ01000001">
    <property type="protein sequence ID" value="MXO82737.1"/>
    <property type="molecule type" value="Genomic_DNA"/>
</dbReference>
<name>A0A844Z6N7_9SPHN</name>
<feature type="transmembrane region" description="Helical" evidence="1">
    <location>
        <begin position="120"/>
        <end position="140"/>
    </location>
</feature>
<accession>A0A844Z6N7</accession>
<feature type="transmembrane region" description="Helical" evidence="1">
    <location>
        <begin position="155"/>
        <end position="173"/>
    </location>
</feature>
<gene>
    <name evidence="2" type="ORF">GRI35_05050</name>
</gene>
<organism evidence="2 3">
    <name type="scientific">Pontixanthobacter aestiaquae</name>
    <dbReference type="NCBI Taxonomy" id="1509367"/>
    <lineage>
        <taxon>Bacteria</taxon>
        <taxon>Pseudomonadati</taxon>
        <taxon>Pseudomonadota</taxon>
        <taxon>Alphaproteobacteria</taxon>
        <taxon>Sphingomonadales</taxon>
        <taxon>Erythrobacteraceae</taxon>
        <taxon>Pontixanthobacter</taxon>
    </lineage>
</organism>
<keyword evidence="3" id="KW-1185">Reference proteome</keyword>
<evidence type="ECO:0000256" key="1">
    <source>
        <dbReference type="SAM" id="Phobius"/>
    </source>
</evidence>
<dbReference type="PANTHER" id="PTHR20992:SF9">
    <property type="entry name" value="AT15442P-RELATED"/>
    <property type="match status" value="1"/>
</dbReference>
<keyword evidence="1" id="KW-0472">Membrane</keyword>
<comment type="caution">
    <text evidence="2">The sequence shown here is derived from an EMBL/GenBank/DDBJ whole genome shotgun (WGS) entry which is preliminary data.</text>
</comment>
<evidence type="ECO:0000313" key="3">
    <source>
        <dbReference type="Proteomes" id="UP000460290"/>
    </source>
</evidence>
<dbReference type="Proteomes" id="UP000460290">
    <property type="component" value="Unassembled WGS sequence"/>
</dbReference>
<dbReference type="InterPro" id="IPR005240">
    <property type="entry name" value="DUF389"/>
</dbReference>